<dbReference type="PANTHER" id="PTHR36455:SF1">
    <property type="entry name" value="BLR8292 PROTEIN"/>
    <property type="match status" value="1"/>
</dbReference>
<dbReference type="EMBL" id="JAFREP010000101">
    <property type="protein sequence ID" value="MBO1323535.1"/>
    <property type="molecule type" value="Genomic_DNA"/>
</dbReference>
<dbReference type="PANTHER" id="PTHR36455">
    <property type="match status" value="1"/>
</dbReference>
<sequence length="99" mass="11569">MIWDQRVEVHVFNQPTDMRKSHDGLAAVCRNVMGHNPLSGQVFVFMNKRRDRVKALFWDGSGLCLYYKRLEAGQFTNLWRRDSPSRLSTMELRLILEGA</sequence>
<evidence type="ECO:0000313" key="1">
    <source>
        <dbReference type="EMBL" id="MBO1323535.1"/>
    </source>
</evidence>
<dbReference type="Proteomes" id="UP000664417">
    <property type="component" value="Unassembled WGS sequence"/>
</dbReference>
<dbReference type="Pfam" id="PF05717">
    <property type="entry name" value="TnpB_IS66"/>
    <property type="match status" value="1"/>
</dbReference>
<dbReference type="AlphaFoldDB" id="A0A8J7QJF7"/>
<dbReference type="InterPro" id="IPR008878">
    <property type="entry name" value="Transposase_IS66_Orf2"/>
</dbReference>
<proteinExistence type="predicted"/>
<keyword evidence="2" id="KW-1185">Reference proteome</keyword>
<organism evidence="1 2">
    <name type="scientific">Acanthopleuribacter pedis</name>
    <dbReference type="NCBI Taxonomy" id="442870"/>
    <lineage>
        <taxon>Bacteria</taxon>
        <taxon>Pseudomonadati</taxon>
        <taxon>Acidobacteriota</taxon>
        <taxon>Holophagae</taxon>
        <taxon>Acanthopleuribacterales</taxon>
        <taxon>Acanthopleuribacteraceae</taxon>
        <taxon>Acanthopleuribacter</taxon>
    </lineage>
</organism>
<gene>
    <name evidence="1" type="primary">tnpB</name>
    <name evidence="1" type="ORF">J3U88_34035</name>
</gene>
<comment type="caution">
    <text evidence="1">The sequence shown here is derived from an EMBL/GenBank/DDBJ whole genome shotgun (WGS) entry which is preliminary data.</text>
</comment>
<reference evidence="1" key="1">
    <citation type="submission" date="2021-03" db="EMBL/GenBank/DDBJ databases">
        <authorList>
            <person name="Wang G."/>
        </authorList>
    </citation>
    <scope>NUCLEOTIDE SEQUENCE</scope>
    <source>
        <strain evidence="1">KCTC 12899</strain>
    </source>
</reference>
<accession>A0A8J7QJF7</accession>
<dbReference type="NCBIfam" id="NF033819">
    <property type="entry name" value="IS66_TnpB"/>
    <property type="match status" value="1"/>
</dbReference>
<name>A0A8J7QJF7_9BACT</name>
<evidence type="ECO:0000313" key="2">
    <source>
        <dbReference type="Proteomes" id="UP000664417"/>
    </source>
</evidence>
<protein>
    <submittedName>
        <fullName evidence="1">IS66 family insertion sequence element accessory protein TnpB</fullName>
    </submittedName>
</protein>
<feature type="non-terminal residue" evidence="1">
    <location>
        <position position="99"/>
    </location>
</feature>
<dbReference type="RefSeq" id="WP_207863685.1">
    <property type="nucleotide sequence ID" value="NZ_JAFREP010000101.1"/>
</dbReference>